<evidence type="ECO:0000313" key="2">
    <source>
        <dbReference type="Proteomes" id="UP000285326"/>
    </source>
</evidence>
<organism evidence="1 2">
    <name type="scientific">Golovinomyces cichoracearum</name>
    <dbReference type="NCBI Taxonomy" id="62708"/>
    <lineage>
        <taxon>Eukaryota</taxon>
        <taxon>Fungi</taxon>
        <taxon>Dikarya</taxon>
        <taxon>Ascomycota</taxon>
        <taxon>Pezizomycotina</taxon>
        <taxon>Leotiomycetes</taxon>
        <taxon>Erysiphales</taxon>
        <taxon>Erysiphaceae</taxon>
        <taxon>Golovinomyces</taxon>
    </lineage>
</organism>
<name>A0A420IL16_9PEZI</name>
<reference evidence="1 2" key="1">
    <citation type="journal article" date="2018" name="BMC Genomics">
        <title>Comparative genome analyses reveal sequence features reflecting distinct modes of host-adaptation between dicot and monocot powdery mildew.</title>
        <authorList>
            <person name="Wu Y."/>
            <person name="Ma X."/>
            <person name="Pan Z."/>
            <person name="Kale S.D."/>
            <person name="Song Y."/>
            <person name="King H."/>
            <person name="Zhang Q."/>
            <person name="Presley C."/>
            <person name="Deng X."/>
            <person name="Wei C.I."/>
            <person name="Xiao S."/>
        </authorList>
    </citation>
    <scope>NUCLEOTIDE SEQUENCE [LARGE SCALE GENOMIC DNA]</scope>
    <source>
        <strain evidence="1">UMSG1</strain>
    </source>
</reference>
<dbReference type="EMBL" id="MCBS01023543">
    <property type="protein sequence ID" value="RKF75211.1"/>
    <property type="molecule type" value="Genomic_DNA"/>
</dbReference>
<dbReference type="Proteomes" id="UP000285326">
    <property type="component" value="Unassembled WGS sequence"/>
</dbReference>
<accession>A0A420IL16</accession>
<dbReference type="AlphaFoldDB" id="A0A420IL16"/>
<sequence length="118" mass="13118">MVDSCHTATEEDVNQFKIAFQSHFPVKVEDAKQERNLPAEIGSLEQKRDEILASYYERAKELLTRSYGRDIPVDGNFPLSPIEIVVLNNIVAAFVGGIGDDRVRSAVLIESTSSSEAY</sequence>
<comment type="caution">
    <text evidence="1">The sequence shown here is derived from an EMBL/GenBank/DDBJ whole genome shotgun (WGS) entry which is preliminary data.</text>
</comment>
<protein>
    <submittedName>
        <fullName evidence="1">Uncharacterized protein</fullName>
    </submittedName>
</protein>
<proteinExistence type="predicted"/>
<gene>
    <name evidence="1" type="ORF">GcM1_235067</name>
</gene>
<evidence type="ECO:0000313" key="1">
    <source>
        <dbReference type="EMBL" id="RKF75211.1"/>
    </source>
</evidence>